<dbReference type="RefSeq" id="WP_160645438.1">
    <property type="nucleotide sequence ID" value="NZ_SIJB01000016.1"/>
</dbReference>
<protein>
    <submittedName>
        <fullName evidence="1">Uncharacterized protein</fullName>
    </submittedName>
</protein>
<gene>
    <name evidence="1" type="ORF">ERL59_06720</name>
</gene>
<sequence>MNDITITPDKPLGYGYDDETLIKIIEDNGFVKIGNLLITEYDDFYETFIFKKCNESIKEISSLENEGKLFYFNCIENDDIIISNVKNLPKYEINPMIKWINIDIEEADSLEKEILELEKNREDVAYFKEMKAVCYRDKENNDLKNNRVFKRLMDENPNRLVHNFDALIKEIIKAKEVELKEGGFYIPIDASDVVIELMEDDDVFWIQEKWRIIKKGEISINEWIDEGITQIGSRNIRNQIKKFKRQGYKYIQPLISQSSEDFFKE</sequence>
<dbReference type="Proteomes" id="UP000448943">
    <property type="component" value="Unassembled WGS sequence"/>
</dbReference>
<dbReference type="OrthoDB" id="9804474at2"/>
<evidence type="ECO:0000313" key="2">
    <source>
        <dbReference type="Proteomes" id="UP000448943"/>
    </source>
</evidence>
<reference evidence="1 2" key="1">
    <citation type="submission" date="2019-01" db="EMBL/GenBank/DDBJ databases">
        <title>Chengkuizengella sp. nov., isolated from deep-sea sediment of East Pacific Ocean.</title>
        <authorList>
            <person name="Yang J."/>
            <person name="Lai Q."/>
            <person name="Shao Z."/>
        </authorList>
    </citation>
    <scope>NUCLEOTIDE SEQUENCE [LARGE SCALE GENOMIC DNA]</scope>
    <source>
        <strain evidence="1 2">YPA3-1-1</strain>
    </source>
</reference>
<organism evidence="1 2">
    <name type="scientific">Chengkuizengella marina</name>
    <dbReference type="NCBI Taxonomy" id="2507566"/>
    <lineage>
        <taxon>Bacteria</taxon>
        <taxon>Bacillati</taxon>
        <taxon>Bacillota</taxon>
        <taxon>Bacilli</taxon>
        <taxon>Bacillales</taxon>
        <taxon>Paenibacillaceae</taxon>
        <taxon>Chengkuizengella</taxon>
    </lineage>
</organism>
<comment type="caution">
    <text evidence="1">The sequence shown here is derived from an EMBL/GenBank/DDBJ whole genome shotgun (WGS) entry which is preliminary data.</text>
</comment>
<dbReference type="EMBL" id="SIJB01000016">
    <property type="protein sequence ID" value="NBI28645.1"/>
    <property type="molecule type" value="Genomic_DNA"/>
</dbReference>
<dbReference type="AlphaFoldDB" id="A0A6N9Q112"/>
<accession>A0A6N9Q112</accession>
<evidence type="ECO:0000313" key="1">
    <source>
        <dbReference type="EMBL" id="NBI28645.1"/>
    </source>
</evidence>
<keyword evidence="2" id="KW-1185">Reference proteome</keyword>
<proteinExistence type="predicted"/>
<name>A0A6N9Q112_9BACL</name>